<comment type="caution">
    <text evidence="19">The sequence shown here is derived from an EMBL/GenBank/DDBJ whole genome shotgun (WGS) entry which is preliminary data.</text>
</comment>
<dbReference type="GO" id="GO:0030915">
    <property type="term" value="C:Smc5-Smc6 complex"/>
    <property type="evidence" value="ECO:0007669"/>
    <property type="project" value="InterPro"/>
</dbReference>
<feature type="DNA-binding region" description="Homeobox" evidence="12">
    <location>
        <begin position="14"/>
        <end position="73"/>
    </location>
</feature>
<dbReference type="PROSITE" id="PS51044">
    <property type="entry name" value="ZF_SP_RING"/>
    <property type="match status" value="1"/>
</dbReference>
<dbReference type="InterPro" id="IPR004181">
    <property type="entry name" value="Znf_MIZ"/>
</dbReference>
<dbReference type="SUPFAM" id="SSF46689">
    <property type="entry name" value="Homeodomain-like"/>
    <property type="match status" value="1"/>
</dbReference>
<keyword evidence="5" id="KW-0479">Metal-binding</keyword>
<evidence type="ECO:0000256" key="3">
    <source>
        <dbReference type="ARBA" id="ARBA00008212"/>
    </source>
</evidence>
<dbReference type="PANTHER" id="PTHR21330">
    <property type="entry name" value="E3 SUMO-PROTEIN LIGASE NSE2"/>
    <property type="match status" value="1"/>
</dbReference>
<dbReference type="InterPro" id="IPR013083">
    <property type="entry name" value="Znf_RING/FYVE/PHD"/>
</dbReference>
<evidence type="ECO:0000256" key="10">
    <source>
        <dbReference type="ARBA" id="ARBA00023155"/>
    </source>
</evidence>
<accession>A0AAN8TE05</accession>
<feature type="compositionally biased region" description="Acidic residues" evidence="16">
    <location>
        <begin position="447"/>
        <end position="461"/>
    </location>
</feature>
<dbReference type="InterPro" id="IPR001356">
    <property type="entry name" value="HD"/>
</dbReference>
<protein>
    <submittedName>
        <fullName evidence="19">Uncharacterized protein</fullName>
    </submittedName>
</protein>
<evidence type="ECO:0000313" key="20">
    <source>
        <dbReference type="Proteomes" id="UP001371456"/>
    </source>
</evidence>
<dbReference type="GO" id="GO:0000981">
    <property type="term" value="F:DNA-binding transcription factor activity, RNA polymerase II-specific"/>
    <property type="evidence" value="ECO:0007669"/>
    <property type="project" value="InterPro"/>
</dbReference>
<keyword evidence="8" id="KW-0862">Zinc</keyword>
<dbReference type="AlphaFoldDB" id="A0AAN8TE05"/>
<proteinExistence type="inferred from homology"/>
<evidence type="ECO:0000256" key="11">
    <source>
        <dbReference type="ARBA" id="ARBA00023242"/>
    </source>
</evidence>
<keyword evidence="15" id="KW-0175">Coiled coil</keyword>
<sequence>MNSSFNSQKLQKYSKHNKKRLNQEQVKLLEASFDSTKKLDPEKKLQLARELGVPPRQISIWYQNRRARWKNQCMENDYNALQVKLENALSEKRQLEKETEILRGELEKANELLIGLKSGAQGQIREFRLSSSCCEDVLSHSTKWVHNYEVNYCNLQIDELYPMVGVEEGTKKCCSTWAFLQADIKKKRNKQKLVFQFKGRRIILRMASTSGAGSGVAAGRIRSHTSALYSDSQSLILEIRKSVTMMKGIAVHLERDERTQMVKDLEDGVVQLLAASDECMHLSEAIQSIGDELEPGPEPTNFKKKFDEEIAKSKARSSSHTQNQSLLRKFREAVWHVHHEGQPMPGDEQEDIVMTSTQCNLLNVTCPLSGKPVTELVEPVRSMDCKHIYDKKAIMQYMKSKSTRGQCPVAGCPKILKAQRVLCDPFLLIEIDEVRSMSKQNARPDAIEDFTALDEDEDEDD</sequence>
<keyword evidence="4" id="KW-0808">Transferase</keyword>
<dbReference type="GO" id="GO:0008270">
    <property type="term" value="F:zinc ion binding"/>
    <property type="evidence" value="ECO:0007669"/>
    <property type="project" value="UniProtKB-KW"/>
</dbReference>
<dbReference type="PROSITE" id="PS50071">
    <property type="entry name" value="HOMEOBOX_2"/>
    <property type="match status" value="1"/>
</dbReference>
<feature type="coiled-coil region" evidence="15">
    <location>
        <begin position="71"/>
        <end position="112"/>
    </location>
</feature>
<evidence type="ECO:0000256" key="7">
    <source>
        <dbReference type="ARBA" id="ARBA00022786"/>
    </source>
</evidence>
<feature type="domain" description="Homeobox" evidence="17">
    <location>
        <begin position="12"/>
        <end position="72"/>
    </location>
</feature>
<evidence type="ECO:0000256" key="1">
    <source>
        <dbReference type="ARBA" id="ARBA00004123"/>
    </source>
</evidence>
<evidence type="ECO:0000256" key="8">
    <source>
        <dbReference type="ARBA" id="ARBA00022833"/>
    </source>
</evidence>
<evidence type="ECO:0000256" key="16">
    <source>
        <dbReference type="SAM" id="MobiDB-lite"/>
    </source>
</evidence>
<dbReference type="Gene3D" id="3.30.40.10">
    <property type="entry name" value="Zinc/RING finger domain, C3HC4 (zinc finger)"/>
    <property type="match status" value="1"/>
</dbReference>
<dbReference type="Pfam" id="PF00046">
    <property type="entry name" value="Homeodomain"/>
    <property type="match status" value="1"/>
</dbReference>
<dbReference type="EMBL" id="JBANQN010000007">
    <property type="protein sequence ID" value="KAK6785430.1"/>
    <property type="molecule type" value="Genomic_DNA"/>
</dbReference>
<evidence type="ECO:0000256" key="4">
    <source>
        <dbReference type="ARBA" id="ARBA00022679"/>
    </source>
</evidence>
<dbReference type="Gene3D" id="1.10.10.60">
    <property type="entry name" value="Homeodomain-like"/>
    <property type="match status" value="1"/>
</dbReference>
<keyword evidence="20" id="KW-1185">Reference proteome</keyword>
<dbReference type="InterPro" id="IPR017970">
    <property type="entry name" value="Homeobox_CS"/>
</dbReference>
<evidence type="ECO:0000259" key="18">
    <source>
        <dbReference type="PROSITE" id="PS51044"/>
    </source>
</evidence>
<evidence type="ECO:0000259" key="17">
    <source>
        <dbReference type="PROSITE" id="PS50071"/>
    </source>
</evidence>
<dbReference type="GO" id="GO:0000724">
    <property type="term" value="P:double-strand break repair via homologous recombination"/>
    <property type="evidence" value="ECO:0007669"/>
    <property type="project" value="InterPro"/>
</dbReference>
<dbReference type="GO" id="GO:0005634">
    <property type="term" value="C:nucleus"/>
    <property type="evidence" value="ECO:0007669"/>
    <property type="project" value="UniProtKB-SubCell"/>
</dbReference>
<dbReference type="Pfam" id="PF11789">
    <property type="entry name" value="zf-Nse"/>
    <property type="match status" value="1"/>
</dbReference>
<dbReference type="Proteomes" id="UP001371456">
    <property type="component" value="Unassembled WGS sequence"/>
</dbReference>
<dbReference type="GO" id="GO:0016925">
    <property type="term" value="P:protein sumoylation"/>
    <property type="evidence" value="ECO:0007669"/>
    <property type="project" value="UniProtKB-ARBA"/>
</dbReference>
<gene>
    <name evidence="19" type="ORF">RDI58_018885</name>
</gene>
<comment type="subcellular location">
    <subcellularLocation>
        <location evidence="1 12 14">Nucleus</location>
    </subcellularLocation>
</comment>
<feature type="region of interest" description="Disordered" evidence="16">
    <location>
        <begin position="438"/>
        <end position="461"/>
    </location>
</feature>
<evidence type="ECO:0000256" key="5">
    <source>
        <dbReference type="ARBA" id="ARBA00022723"/>
    </source>
</evidence>
<evidence type="ECO:0000256" key="9">
    <source>
        <dbReference type="ARBA" id="ARBA00023125"/>
    </source>
</evidence>
<keyword evidence="10 12" id="KW-0371">Homeobox</keyword>
<dbReference type="PANTHER" id="PTHR21330:SF1">
    <property type="entry name" value="E3 SUMO-PROTEIN LIGASE NSE2"/>
    <property type="match status" value="1"/>
</dbReference>
<keyword evidence="11 12" id="KW-0539">Nucleus</keyword>
<feature type="domain" description="SP-RING-type" evidence="18">
    <location>
        <begin position="348"/>
        <end position="436"/>
    </location>
</feature>
<keyword evidence="6 13" id="KW-0863">Zinc-finger</keyword>
<dbReference type="GO" id="GO:0061665">
    <property type="term" value="F:SUMO ligase activity"/>
    <property type="evidence" value="ECO:0007669"/>
    <property type="project" value="TreeGrafter"/>
</dbReference>
<dbReference type="GO" id="GO:0003677">
    <property type="term" value="F:DNA binding"/>
    <property type="evidence" value="ECO:0007669"/>
    <property type="project" value="UniProtKB-UniRule"/>
</dbReference>
<evidence type="ECO:0000313" key="19">
    <source>
        <dbReference type="EMBL" id="KAK6785430.1"/>
    </source>
</evidence>
<dbReference type="CDD" id="cd00086">
    <property type="entry name" value="homeodomain"/>
    <property type="match status" value="1"/>
</dbReference>
<dbReference type="InterPro" id="IPR026846">
    <property type="entry name" value="Nse2(Mms21)"/>
</dbReference>
<evidence type="ECO:0000256" key="2">
    <source>
        <dbReference type="ARBA" id="ARBA00004718"/>
    </source>
</evidence>
<organism evidence="19 20">
    <name type="scientific">Solanum bulbocastanum</name>
    <name type="common">Wild potato</name>
    <dbReference type="NCBI Taxonomy" id="147425"/>
    <lineage>
        <taxon>Eukaryota</taxon>
        <taxon>Viridiplantae</taxon>
        <taxon>Streptophyta</taxon>
        <taxon>Embryophyta</taxon>
        <taxon>Tracheophyta</taxon>
        <taxon>Spermatophyta</taxon>
        <taxon>Magnoliopsida</taxon>
        <taxon>eudicotyledons</taxon>
        <taxon>Gunneridae</taxon>
        <taxon>Pentapetalae</taxon>
        <taxon>asterids</taxon>
        <taxon>lamiids</taxon>
        <taxon>Solanales</taxon>
        <taxon>Solanaceae</taxon>
        <taxon>Solanoideae</taxon>
        <taxon>Solaneae</taxon>
        <taxon>Solanum</taxon>
    </lineage>
</organism>
<evidence type="ECO:0000256" key="6">
    <source>
        <dbReference type="ARBA" id="ARBA00022771"/>
    </source>
</evidence>
<keyword evidence="9 12" id="KW-0238">DNA-binding</keyword>
<reference evidence="19 20" key="1">
    <citation type="submission" date="2024-02" db="EMBL/GenBank/DDBJ databases">
        <title>de novo genome assembly of Solanum bulbocastanum strain 11H21.</title>
        <authorList>
            <person name="Hosaka A.J."/>
        </authorList>
    </citation>
    <scope>NUCLEOTIDE SEQUENCE [LARGE SCALE GENOMIC DNA]</scope>
    <source>
        <tissue evidence="19">Young leaves</tissue>
    </source>
</reference>
<keyword evidence="7" id="KW-0833">Ubl conjugation pathway</keyword>
<dbReference type="InterPro" id="IPR009057">
    <property type="entry name" value="Homeodomain-like_sf"/>
</dbReference>
<dbReference type="PROSITE" id="PS00027">
    <property type="entry name" value="HOMEOBOX_1"/>
    <property type="match status" value="1"/>
</dbReference>
<evidence type="ECO:0000256" key="14">
    <source>
        <dbReference type="RuleBase" id="RU000682"/>
    </source>
</evidence>
<comment type="pathway">
    <text evidence="2">Protein modification; protein sumoylation.</text>
</comment>
<dbReference type="CDD" id="cd16651">
    <property type="entry name" value="SPL-RING_NSE2"/>
    <property type="match status" value="1"/>
</dbReference>
<evidence type="ECO:0000256" key="13">
    <source>
        <dbReference type="PROSITE-ProRule" id="PRU00452"/>
    </source>
</evidence>
<evidence type="ECO:0000256" key="12">
    <source>
        <dbReference type="PROSITE-ProRule" id="PRU00108"/>
    </source>
</evidence>
<dbReference type="SMART" id="SM00389">
    <property type="entry name" value="HOX"/>
    <property type="match status" value="1"/>
</dbReference>
<evidence type="ECO:0000256" key="15">
    <source>
        <dbReference type="SAM" id="Coils"/>
    </source>
</evidence>
<dbReference type="SUPFAM" id="SSF57850">
    <property type="entry name" value="RING/U-box"/>
    <property type="match status" value="1"/>
</dbReference>
<name>A0AAN8TE05_SOLBU</name>
<comment type="similarity">
    <text evidence="3">Belongs to the NSE2 family.</text>
</comment>